<dbReference type="EC" id="1.5.1.3" evidence="2"/>
<reference evidence="2 3" key="1">
    <citation type="submission" date="2019-02" db="EMBL/GenBank/DDBJ databases">
        <title>Deep-cultivation of Planctomycetes and their phenomic and genomic characterization uncovers novel biology.</title>
        <authorList>
            <person name="Wiegand S."/>
            <person name="Jogler M."/>
            <person name="Boedeker C."/>
            <person name="Pinto D."/>
            <person name="Vollmers J."/>
            <person name="Rivas-Marin E."/>
            <person name="Kohn T."/>
            <person name="Peeters S.H."/>
            <person name="Heuer A."/>
            <person name="Rast P."/>
            <person name="Oberbeckmann S."/>
            <person name="Bunk B."/>
            <person name="Jeske O."/>
            <person name="Meyerdierks A."/>
            <person name="Storesund J.E."/>
            <person name="Kallscheuer N."/>
            <person name="Luecker S."/>
            <person name="Lage O.M."/>
            <person name="Pohl T."/>
            <person name="Merkel B.J."/>
            <person name="Hornburger P."/>
            <person name="Mueller R.-W."/>
            <person name="Bruemmer F."/>
            <person name="Labrenz M."/>
            <person name="Spormann A.M."/>
            <person name="Op den Camp H."/>
            <person name="Overmann J."/>
            <person name="Amann R."/>
            <person name="Jetten M.S.M."/>
            <person name="Mascher T."/>
            <person name="Medema M.H."/>
            <person name="Devos D.P."/>
            <person name="Kaster A.-K."/>
            <person name="Ovreas L."/>
            <person name="Rohde M."/>
            <person name="Galperin M.Y."/>
            <person name="Jogler C."/>
        </authorList>
    </citation>
    <scope>NUCLEOTIDE SEQUENCE [LARGE SCALE GENOMIC DNA]</scope>
    <source>
        <strain evidence="2 3">V22</strain>
    </source>
</reference>
<accession>A0A517T916</accession>
<dbReference type="Gene3D" id="3.40.430.10">
    <property type="entry name" value="Dihydrofolate Reductase, subunit A"/>
    <property type="match status" value="1"/>
</dbReference>
<evidence type="ECO:0000259" key="1">
    <source>
        <dbReference type="Pfam" id="PF01872"/>
    </source>
</evidence>
<dbReference type="InterPro" id="IPR050765">
    <property type="entry name" value="Riboflavin_Biosynth_HTPR"/>
</dbReference>
<dbReference type="GO" id="GO:0009231">
    <property type="term" value="P:riboflavin biosynthetic process"/>
    <property type="evidence" value="ECO:0007669"/>
    <property type="project" value="InterPro"/>
</dbReference>
<dbReference type="PANTHER" id="PTHR38011:SF11">
    <property type="entry name" value="2,5-DIAMINO-6-RIBOSYLAMINO-4(3H)-PYRIMIDINONE 5'-PHOSPHATE REDUCTASE"/>
    <property type="match status" value="1"/>
</dbReference>
<feature type="domain" description="Bacterial bifunctional deaminase-reductase C-terminal" evidence="1">
    <location>
        <begin position="7"/>
        <end position="172"/>
    </location>
</feature>
<dbReference type="KEGG" id="chya:V22_21000"/>
<evidence type="ECO:0000313" key="3">
    <source>
        <dbReference type="Proteomes" id="UP000319976"/>
    </source>
</evidence>
<keyword evidence="2" id="KW-0560">Oxidoreductase</keyword>
<keyword evidence="3" id="KW-1185">Reference proteome</keyword>
<dbReference type="Proteomes" id="UP000319976">
    <property type="component" value="Chromosome"/>
</dbReference>
<name>A0A517T916_9PLAN</name>
<protein>
    <submittedName>
        <fullName evidence="2">Dihydrofolate reductase</fullName>
        <ecNumber evidence="2">1.5.1.3</ecNumber>
    </submittedName>
</protein>
<dbReference type="EMBL" id="CP036316">
    <property type="protein sequence ID" value="QDT64857.1"/>
    <property type="molecule type" value="Genomic_DNA"/>
</dbReference>
<dbReference type="SUPFAM" id="SSF53597">
    <property type="entry name" value="Dihydrofolate reductase-like"/>
    <property type="match status" value="1"/>
</dbReference>
<dbReference type="AlphaFoldDB" id="A0A517T916"/>
<dbReference type="Pfam" id="PF01872">
    <property type="entry name" value="RibD_C"/>
    <property type="match status" value="1"/>
</dbReference>
<dbReference type="InterPro" id="IPR002734">
    <property type="entry name" value="RibDG_C"/>
</dbReference>
<dbReference type="GO" id="GO:0008703">
    <property type="term" value="F:5-amino-6-(5-phosphoribosylamino)uracil reductase activity"/>
    <property type="evidence" value="ECO:0007669"/>
    <property type="project" value="InterPro"/>
</dbReference>
<dbReference type="OrthoDB" id="195113at2"/>
<gene>
    <name evidence="2" type="primary">folA</name>
    <name evidence="2" type="ORF">V22_21000</name>
</gene>
<proteinExistence type="predicted"/>
<dbReference type="RefSeq" id="WP_145262370.1">
    <property type="nucleotide sequence ID" value="NZ_CP036316.1"/>
</dbReference>
<sequence length="180" mass="19722">MNSICHVFIATSLDGYIARRDGDIDWLDAVPTGDPEEDFGYGALFNSVDALIMGRNTFEKVLTFPEWPYGEKPLIVLSKSLTSLPDSLPSSVRLMSDEPVALLKRLATEGMHSFYVDGGAVIQSFLRAGLIDEMTITTLPILIGDGIPLFGSLDADVLLELKSSRSFPNGYVISTYRVIK</sequence>
<dbReference type="PANTHER" id="PTHR38011">
    <property type="entry name" value="DIHYDROFOLATE REDUCTASE FAMILY PROTEIN (AFU_ORTHOLOGUE AFUA_8G06820)"/>
    <property type="match status" value="1"/>
</dbReference>
<organism evidence="2 3">
    <name type="scientific">Calycomorphotria hydatis</name>
    <dbReference type="NCBI Taxonomy" id="2528027"/>
    <lineage>
        <taxon>Bacteria</taxon>
        <taxon>Pseudomonadati</taxon>
        <taxon>Planctomycetota</taxon>
        <taxon>Planctomycetia</taxon>
        <taxon>Planctomycetales</taxon>
        <taxon>Planctomycetaceae</taxon>
        <taxon>Calycomorphotria</taxon>
    </lineage>
</organism>
<dbReference type="GO" id="GO:0004146">
    <property type="term" value="F:dihydrofolate reductase activity"/>
    <property type="evidence" value="ECO:0007669"/>
    <property type="project" value="UniProtKB-EC"/>
</dbReference>
<dbReference type="InterPro" id="IPR024072">
    <property type="entry name" value="DHFR-like_dom_sf"/>
</dbReference>
<evidence type="ECO:0000313" key="2">
    <source>
        <dbReference type="EMBL" id="QDT64857.1"/>
    </source>
</evidence>